<dbReference type="Proteomes" id="UP000001137">
    <property type="component" value="Chromosome"/>
</dbReference>
<dbReference type="PANTHER" id="PTHR11618">
    <property type="entry name" value="TRANSCRIPTION INITIATION FACTOR IIB-RELATED"/>
    <property type="match status" value="1"/>
</dbReference>
<dbReference type="InterPro" id="IPR036915">
    <property type="entry name" value="Cyclin-like_sf"/>
</dbReference>
<dbReference type="Gene3D" id="1.10.472.10">
    <property type="entry name" value="Cyclin-like"/>
    <property type="match status" value="2"/>
</dbReference>
<evidence type="ECO:0000313" key="8">
    <source>
        <dbReference type="Proteomes" id="UP000001137"/>
    </source>
</evidence>
<sequence>MNKCPACGSSEFIYDEYSGTVYCAKCGYVLSEHEIDKGPEWRGVDKNGKSLSRASPVSASSPGFNMYVNIVSVNRPKFRIIPSLSLFNSSERNVMMLRSIAKQVIANAGLPESILDEVVLNYRLLMKMNYRGKIKETAVALVYIACRRRNLPCTMKDLLRNSDVDIKGFNKAYMHIANLMNIKGIYNDEQLINMTLRIVNMININSNIKHKLMLLIRDMIDKGKATSLFNGKTFTSTIAAMVYLSLLIYNVKIRQREIASMAGVTDVTIRNRYNELLKRLNFRVII</sequence>
<dbReference type="InterPro" id="IPR013150">
    <property type="entry name" value="TFIIB_cyclin"/>
</dbReference>
<keyword evidence="5" id="KW-1133">Transmembrane helix</keyword>
<dbReference type="STRING" id="397948.Cmaq_1632"/>
<evidence type="ECO:0000256" key="5">
    <source>
        <dbReference type="SAM" id="Phobius"/>
    </source>
</evidence>
<dbReference type="Gene3D" id="2.20.25.10">
    <property type="match status" value="1"/>
</dbReference>
<evidence type="ECO:0000313" key="7">
    <source>
        <dbReference type="EMBL" id="ABW02455.1"/>
    </source>
</evidence>
<dbReference type="HOGENOM" id="CLU_043736_0_1_2"/>
<dbReference type="OrthoDB" id="7429at2157"/>
<keyword evidence="4" id="KW-0863">Zinc-finger</keyword>
<dbReference type="InterPro" id="IPR013137">
    <property type="entry name" value="Znf_TFIIB"/>
</dbReference>
<keyword evidence="4" id="KW-0862">Zinc</keyword>
<feature type="domain" description="TFIIB-type" evidence="6">
    <location>
        <begin position="1"/>
        <end position="31"/>
    </location>
</feature>
<dbReference type="PROSITE" id="PS51134">
    <property type="entry name" value="ZF_TFIIB"/>
    <property type="match status" value="1"/>
</dbReference>
<dbReference type="KEGG" id="cma:Cmaq_1632"/>
<dbReference type="SUPFAM" id="SSF47954">
    <property type="entry name" value="Cyclin-like"/>
    <property type="match status" value="2"/>
</dbReference>
<dbReference type="eggNOG" id="arCOG01981">
    <property type="taxonomic scope" value="Archaea"/>
</dbReference>
<protein>
    <submittedName>
        <fullName evidence="7">Zinc finger TFIIB-type domain protein</fullName>
    </submittedName>
</protein>
<proteinExistence type="predicted"/>
<dbReference type="Pfam" id="PF00382">
    <property type="entry name" value="TFIIB"/>
    <property type="match status" value="1"/>
</dbReference>
<keyword evidence="2" id="KW-0805">Transcription regulation</keyword>
<dbReference type="Pfam" id="PF08271">
    <property type="entry name" value="Zn_Ribbon_TF"/>
    <property type="match status" value="1"/>
</dbReference>
<keyword evidence="1" id="KW-0677">Repeat</keyword>
<name>A8M9Y4_CALMQ</name>
<keyword evidence="8" id="KW-1185">Reference proteome</keyword>
<gene>
    <name evidence="7" type="ordered locus">Cmaq_1632</name>
</gene>
<evidence type="ECO:0000256" key="2">
    <source>
        <dbReference type="ARBA" id="ARBA00023015"/>
    </source>
</evidence>
<dbReference type="EMBL" id="CP000852">
    <property type="protein sequence ID" value="ABW02455.1"/>
    <property type="molecule type" value="Genomic_DNA"/>
</dbReference>
<dbReference type="InterPro" id="IPR000812">
    <property type="entry name" value="TFIIB"/>
</dbReference>
<keyword evidence="5" id="KW-0812">Transmembrane</keyword>
<dbReference type="PANTHER" id="PTHR11618:SF13">
    <property type="entry name" value="TRANSCRIPTION INITIATION FACTOR IIB"/>
    <property type="match status" value="1"/>
</dbReference>
<keyword evidence="4" id="KW-0479">Metal-binding</keyword>
<reference evidence="7 8" key="1">
    <citation type="submission" date="2007-10" db="EMBL/GenBank/DDBJ databases">
        <title>Complete sequence of Caldivirga maquilingensis IC-167.</title>
        <authorList>
            <consortium name="US DOE Joint Genome Institute"/>
            <person name="Copeland A."/>
            <person name="Lucas S."/>
            <person name="Lapidus A."/>
            <person name="Barry K."/>
            <person name="Glavina del Rio T."/>
            <person name="Dalin E."/>
            <person name="Tice H."/>
            <person name="Pitluck S."/>
            <person name="Saunders E."/>
            <person name="Brettin T."/>
            <person name="Bruce D."/>
            <person name="Detter J.C."/>
            <person name="Han C."/>
            <person name="Schmutz J."/>
            <person name="Larimer F."/>
            <person name="Land M."/>
            <person name="Hauser L."/>
            <person name="Kyrpides N."/>
            <person name="Ivanova N."/>
            <person name="Biddle J.F."/>
            <person name="Zhang Z."/>
            <person name="Fitz-Gibbon S.T."/>
            <person name="Lowe T.M."/>
            <person name="Saltikov C."/>
            <person name="House C.H."/>
            <person name="Richardson P."/>
        </authorList>
    </citation>
    <scope>NUCLEOTIDE SEQUENCE [LARGE SCALE GENOMIC DNA]</scope>
    <source>
        <strain evidence="8">ATCC 700844 / DSM 13496 / JCM 10307 / IC-167</strain>
    </source>
</reference>
<dbReference type="GeneID" id="5709237"/>
<evidence type="ECO:0000256" key="3">
    <source>
        <dbReference type="ARBA" id="ARBA00023163"/>
    </source>
</evidence>
<dbReference type="RefSeq" id="WP_012186674.1">
    <property type="nucleotide sequence ID" value="NC_009954.1"/>
</dbReference>
<evidence type="ECO:0000256" key="4">
    <source>
        <dbReference type="PROSITE-ProRule" id="PRU00469"/>
    </source>
</evidence>
<evidence type="ECO:0000256" key="1">
    <source>
        <dbReference type="ARBA" id="ARBA00022737"/>
    </source>
</evidence>
<organism evidence="7 8">
    <name type="scientific">Caldivirga maquilingensis (strain ATCC 700844 / DSM 13496 / JCM 10307 / IC-167)</name>
    <dbReference type="NCBI Taxonomy" id="397948"/>
    <lineage>
        <taxon>Archaea</taxon>
        <taxon>Thermoproteota</taxon>
        <taxon>Thermoprotei</taxon>
        <taxon>Thermoproteales</taxon>
        <taxon>Thermoproteaceae</taxon>
        <taxon>Caldivirga</taxon>
    </lineage>
</organism>
<evidence type="ECO:0000259" key="6">
    <source>
        <dbReference type="PROSITE" id="PS51134"/>
    </source>
</evidence>
<dbReference type="AlphaFoldDB" id="A8M9Y4"/>
<dbReference type="GO" id="GO:0097550">
    <property type="term" value="C:transcription preinitiation complex"/>
    <property type="evidence" value="ECO:0007669"/>
    <property type="project" value="TreeGrafter"/>
</dbReference>
<dbReference type="GO" id="GO:0017025">
    <property type="term" value="F:TBP-class protein binding"/>
    <property type="evidence" value="ECO:0007669"/>
    <property type="project" value="InterPro"/>
</dbReference>
<dbReference type="GO" id="GO:0008270">
    <property type="term" value="F:zinc ion binding"/>
    <property type="evidence" value="ECO:0007669"/>
    <property type="project" value="UniProtKB-KW"/>
</dbReference>
<keyword evidence="5" id="KW-0472">Membrane</keyword>
<dbReference type="GO" id="GO:0070897">
    <property type="term" value="P:transcription preinitiation complex assembly"/>
    <property type="evidence" value="ECO:0007669"/>
    <property type="project" value="InterPro"/>
</dbReference>
<feature type="transmembrane region" description="Helical" evidence="5">
    <location>
        <begin position="234"/>
        <end position="251"/>
    </location>
</feature>
<dbReference type="PRINTS" id="PR00685">
    <property type="entry name" value="TIFACTORIIB"/>
</dbReference>
<accession>A8M9Y4</accession>
<dbReference type="SUPFAM" id="SSF57783">
    <property type="entry name" value="Zinc beta-ribbon"/>
    <property type="match status" value="1"/>
</dbReference>
<keyword evidence="3" id="KW-0804">Transcription</keyword>